<keyword evidence="1" id="KW-1133">Transmembrane helix</keyword>
<keyword evidence="3" id="KW-1185">Reference proteome</keyword>
<comment type="caution">
    <text evidence="2">The sequence shown here is derived from an EMBL/GenBank/DDBJ whole genome shotgun (WGS) entry which is preliminary data.</text>
</comment>
<feature type="non-terminal residue" evidence="2">
    <location>
        <position position="1"/>
    </location>
</feature>
<dbReference type="Proteomes" id="UP000601435">
    <property type="component" value="Unassembled WGS sequence"/>
</dbReference>
<keyword evidence="1" id="KW-0812">Transmembrane</keyword>
<name>A0A812SXI0_9DINO</name>
<feature type="transmembrane region" description="Helical" evidence="1">
    <location>
        <begin position="234"/>
        <end position="259"/>
    </location>
</feature>
<dbReference type="OrthoDB" id="447927at2759"/>
<accession>A0A812SXI0</accession>
<sequence>MAFWMTQMEVTQPEILRAVPAFQILQCFGRVLRCRGSGDYYGLSRAVSSIDEFCSHSWHGSAWMKASLLLLMKNGMAAFVAGTLSALVMMCLFCLDLLPGYFRRPFLGSDTEYKYGPWALLTGVVVSTLTLFLWRPKQAMFLDRICINQVDQAMKAEGVLNMGAILKHSDSMLVLWDTTFASRLWCLFEMAAFLKSHEDGLEHLRIKPTYLAPCTFVIAFCVMLMMLFELTVPFVSIYVVVMKLSLLALSCITAARLLFLYYSSVRALQEQLRDFRIVDAKCVCCDLGHVDVNASLNGLGLWMASKAPCAPRCRRLFLGSWGISRARMLGYCGPLPQSYGRTLTWWRHASTRATSNMPLPWPSRRLLGGWLCSRAPSFWWPSPTSATSGRDE</sequence>
<feature type="transmembrane region" description="Helical" evidence="1">
    <location>
        <begin position="210"/>
        <end position="228"/>
    </location>
</feature>
<evidence type="ECO:0000313" key="3">
    <source>
        <dbReference type="Proteomes" id="UP000601435"/>
    </source>
</evidence>
<protein>
    <submittedName>
        <fullName evidence="2">Cpr6 protein</fullName>
    </submittedName>
</protein>
<dbReference type="EMBL" id="CAJNJA010022632">
    <property type="protein sequence ID" value="CAE7497272.1"/>
    <property type="molecule type" value="Genomic_DNA"/>
</dbReference>
<proteinExistence type="predicted"/>
<evidence type="ECO:0000256" key="1">
    <source>
        <dbReference type="SAM" id="Phobius"/>
    </source>
</evidence>
<reference evidence="2" key="1">
    <citation type="submission" date="2021-02" db="EMBL/GenBank/DDBJ databases">
        <authorList>
            <person name="Dougan E. K."/>
            <person name="Rhodes N."/>
            <person name="Thang M."/>
            <person name="Chan C."/>
        </authorList>
    </citation>
    <scope>NUCLEOTIDE SEQUENCE</scope>
</reference>
<keyword evidence="1" id="KW-0472">Membrane</keyword>
<dbReference type="AlphaFoldDB" id="A0A812SXI0"/>
<gene>
    <name evidence="2" type="primary">cpr6</name>
    <name evidence="2" type="ORF">SNEC2469_LOCUS14145</name>
</gene>
<evidence type="ECO:0000313" key="2">
    <source>
        <dbReference type="EMBL" id="CAE7497272.1"/>
    </source>
</evidence>
<feature type="transmembrane region" description="Helical" evidence="1">
    <location>
        <begin position="75"/>
        <end position="95"/>
    </location>
</feature>
<organism evidence="2 3">
    <name type="scientific">Symbiodinium necroappetens</name>
    <dbReference type="NCBI Taxonomy" id="1628268"/>
    <lineage>
        <taxon>Eukaryota</taxon>
        <taxon>Sar</taxon>
        <taxon>Alveolata</taxon>
        <taxon>Dinophyceae</taxon>
        <taxon>Suessiales</taxon>
        <taxon>Symbiodiniaceae</taxon>
        <taxon>Symbiodinium</taxon>
    </lineage>
</organism>
<feature type="transmembrane region" description="Helical" evidence="1">
    <location>
        <begin position="115"/>
        <end position="134"/>
    </location>
</feature>